<comment type="subcellular location">
    <subcellularLocation>
        <location evidence="1 12">Endoplasmic reticulum membrane</location>
        <topology evidence="1 12">Multi-pass membrane protein</topology>
    </subcellularLocation>
</comment>
<evidence type="ECO:0000313" key="14">
    <source>
        <dbReference type="Proteomes" id="UP000243579"/>
    </source>
</evidence>
<feature type="transmembrane region" description="Helical" evidence="12">
    <location>
        <begin position="132"/>
        <end position="149"/>
    </location>
</feature>
<evidence type="ECO:0000256" key="9">
    <source>
        <dbReference type="ARBA" id="ARBA00023136"/>
    </source>
</evidence>
<evidence type="ECO:0000256" key="5">
    <source>
        <dbReference type="ARBA" id="ARBA00022679"/>
    </source>
</evidence>
<dbReference type="GO" id="GO:0005789">
    <property type="term" value="C:endoplasmic reticulum membrane"/>
    <property type="evidence" value="ECO:0007669"/>
    <property type="project" value="UniProtKB-SubCell"/>
</dbReference>
<feature type="transmembrane region" description="Helical" evidence="12">
    <location>
        <begin position="321"/>
        <end position="341"/>
    </location>
</feature>
<evidence type="ECO:0000256" key="12">
    <source>
        <dbReference type="RuleBase" id="RU363075"/>
    </source>
</evidence>
<reference evidence="13 14" key="1">
    <citation type="journal article" date="2014" name="Genome Biol. Evol.">
        <title>The secreted proteins of Achlya hypogyna and Thraustotheca clavata identify the ancestral oomycete secretome and reveal gene acquisitions by horizontal gene transfer.</title>
        <authorList>
            <person name="Misner I."/>
            <person name="Blouin N."/>
            <person name="Leonard G."/>
            <person name="Richards T.A."/>
            <person name="Lane C.E."/>
        </authorList>
    </citation>
    <scope>NUCLEOTIDE SEQUENCE [LARGE SCALE GENOMIC DNA]</scope>
    <source>
        <strain evidence="13 14">ATCC 48635</strain>
    </source>
</reference>
<sequence length="481" mass="53543">MADEAVVFAVGAFQIWLSPYAKVEESFNLQAIHDLLYVRNLTAFDHFEFPGVVPRTFIGALPVAALAAPATAVATKAVMQIGARLCLWLLSFTAWCYMKRAVGRVFGRDTAVAFSLVTAVQFHLVFYMSRTLPNIFALALVLLAYTAWIESRPRHVIVLLSFSTVVFRGDTAVLFAPILLTLLVTRQVGFVETIVTGLMSALVSLGLTVGVDSFFWQRWLWPEGEVLWFNTVLNKSHEWGTQPFHWYFTSALPRVLGASALLLPLGLTSLGTLLPNAKSLSSLRAHLSSTSFADRDACYFLLPVVVYVGLFSYLPHKELRFILNAVPIFNLVSAMGVSKLWRSRHKAVWPLLVVLGSLLATALCTVIFTLASHANYPGGEAFSQLHALASFRAHEHVAVHIDVAAAMTGVSRFGEQYPLWTYSKEEDLRDFSAFDYLVTENPERKGFTSVAVVDAFERIDIKGRRLVYRPSIYILQRDTVP</sequence>
<dbReference type="Pfam" id="PF03901">
    <property type="entry name" value="Glyco_transf_22"/>
    <property type="match status" value="1"/>
</dbReference>
<dbReference type="InterPro" id="IPR005599">
    <property type="entry name" value="GPI_mannosylTrfase"/>
</dbReference>
<comment type="catalytic activity">
    <reaction evidence="11">
        <text>an alpha-D-Man-(1-&gt;2)-alpha-D-Man-(1-&gt;2)-alpha-D-Man-(1-&gt;3)-[alpha-D-Man-(1-&gt;2)-alpha-D-Man-(1-&gt;3)-alpha-D-Man-(1-&gt;6)]-beta-D-Man-(1-&gt;4)-beta-D-GlcNAc-(1-&gt;4)-alpha-D-GlcNAc-diphospho-di-trans,poly-cis-dolichol + a di-trans,poly-cis-dolichyl beta-D-mannosyl phosphate = an alpha-D-Man-(1-&gt;2)-alpha-D-Man-(1-&gt;2)-alpha-D-Man-(1-&gt;3)-[alpha-D-Man-(1-&gt;2)-alpha-D-Man-(1-&gt;3)-[alpha-D-Man-(1-&gt;6)]-alpha-D-Man-(1-&gt;6)]-beta-D-Man-(1-&gt;4)-beta-D-GlcNAc-(1-&gt;4)-alpha-D-GlcNAc-diphospho-di-trans,poly-cis-dolichol + a di-trans,poly-cis-dolichyl phosphate + H(+)</text>
        <dbReference type="Rhea" id="RHEA:29535"/>
        <dbReference type="Rhea" id="RHEA-COMP:19498"/>
        <dbReference type="Rhea" id="RHEA-COMP:19501"/>
        <dbReference type="Rhea" id="RHEA-COMP:19518"/>
        <dbReference type="Rhea" id="RHEA-COMP:19519"/>
        <dbReference type="ChEBI" id="CHEBI:15378"/>
        <dbReference type="ChEBI" id="CHEBI:57683"/>
        <dbReference type="ChEBI" id="CHEBI:58211"/>
        <dbReference type="ChEBI" id="CHEBI:132517"/>
        <dbReference type="ChEBI" id="CHEBI:132519"/>
        <dbReference type="EC" id="2.4.1.260"/>
    </reaction>
    <physiologicalReaction direction="left-to-right" evidence="11">
        <dbReference type="Rhea" id="RHEA:29536"/>
    </physiologicalReaction>
</comment>
<dbReference type="Proteomes" id="UP000243579">
    <property type="component" value="Unassembled WGS sequence"/>
</dbReference>
<evidence type="ECO:0000256" key="8">
    <source>
        <dbReference type="ARBA" id="ARBA00022989"/>
    </source>
</evidence>
<feature type="transmembrane region" description="Helical" evidence="12">
    <location>
        <begin position="190"/>
        <end position="211"/>
    </location>
</feature>
<comment type="caution">
    <text evidence="13">The sequence shown here is derived from an EMBL/GenBank/DDBJ whole genome shotgun (WGS) entry which is preliminary data.</text>
</comment>
<comment type="function">
    <text evidence="10">Mannosyltransferase that operates in the biosynthetic pathway of dolichol-linked oligosaccharides, the glycan precursors employed in protein asparagine (N)-glycosylation. The assembly of dolichol-linked oligosaccharides begins on the cytosolic side of the endoplasmic reticulum membrane and finishes in its lumen. The sequential addition of sugars to dolichol pyrophosphate produces dolichol-linked oligosaccharides containing fourteen sugars, including two GlcNAcs, nine mannoses and three glucoses. Once assembled, the oligosaccharide is transferred from the lipid to nascent proteins by oligosaccharyltransferases. In the lumen of the endoplasmic reticulum, adds the eighth mannose residue in an alpha-1,6 linkage onto Man(7)GlcNAc(2)-PP-dolichol to produce Man(8)GlcNAc(2)-PP-dolichol.</text>
</comment>
<keyword evidence="9 12" id="KW-0472">Membrane</keyword>
<feature type="transmembrane region" description="Helical" evidence="12">
    <location>
        <begin position="156"/>
        <end position="184"/>
    </location>
</feature>
<dbReference type="AlphaFoldDB" id="A0A1V9YZ50"/>
<comment type="similarity">
    <text evidence="3 12">Belongs to the glycosyltransferase 22 family.</text>
</comment>
<keyword evidence="5 13" id="KW-0808">Transferase</keyword>
<organism evidence="13 14">
    <name type="scientific">Achlya hypogyna</name>
    <name type="common">Oomycete</name>
    <name type="synonym">Protoachlya hypogyna</name>
    <dbReference type="NCBI Taxonomy" id="1202772"/>
    <lineage>
        <taxon>Eukaryota</taxon>
        <taxon>Sar</taxon>
        <taxon>Stramenopiles</taxon>
        <taxon>Oomycota</taxon>
        <taxon>Saprolegniomycetes</taxon>
        <taxon>Saprolegniales</taxon>
        <taxon>Achlyaceae</taxon>
        <taxon>Achlya</taxon>
    </lineage>
</organism>
<dbReference type="EC" id="2.4.1.-" evidence="12"/>
<evidence type="ECO:0000256" key="1">
    <source>
        <dbReference type="ARBA" id="ARBA00004477"/>
    </source>
</evidence>
<keyword evidence="8 12" id="KW-1133">Transmembrane helix</keyword>
<keyword evidence="14" id="KW-1185">Reference proteome</keyword>
<name>A0A1V9YZ50_ACHHY</name>
<evidence type="ECO:0000256" key="2">
    <source>
        <dbReference type="ARBA" id="ARBA00004922"/>
    </source>
</evidence>
<dbReference type="GO" id="GO:0006487">
    <property type="term" value="P:protein N-linked glycosylation"/>
    <property type="evidence" value="ECO:0007669"/>
    <property type="project" value="TreeGrafter"/>
</dbReference>
<feature type="transmembrane region" description="Helical" evidence="12">
    <location>
        <begin position="110"/>
        <end position="126"/>
    </location>
</feature>
<feature type="transmembrane region" description="Helical" evidence="12">
    <location>
        <begin position="255"/>
        <end position="277"/>
    </location>
</feature>
<dbReference type="EMBL" id="JNBR01000559">
    <property type="protein sequence ID" value="OQR91028.1"/>
    <property type="molecule type" value="Genomic_DNA"/>
</dbReference>
<evidence type="ECO:0000256" key="6">
    <source>
        <dbReference type="ARBA" id="ARBA00022692"/>
    </source>
</evidence>
<dbReference type="UniPathway" id="UPA00378"/>
<dbReference type="GO" id="GO:0052917">
    <property type="term" value="F:dol-P-Man:Man(7)GlcNAc(2)-PP-Dol alpha-1,6-mannosyltransferase activity"/>
    <property type="evidence" value="ECO:0007669"/>
    <property type="project" value="UniProtKB-EC"/>
</dbReference>
<evidence type="ECO:0000313" key="13">
    <source>
        <dbReference type="EMBL" id="OQR91028.1"/>
    </source>
</evidence>
<feature type="transmembrane region" description="Helical" evidence="12">
    <location>
        <begin position="347"/>
        <end position="371"/>
    </location>
</feature>
<feature type="transmembrane region" description="Helical" evidence="12">
    <location>
        <begin position="56"/>
        <end position="75"/>
    </location>
</feature>
<evidence type="ECO:0000256" key="3">
    <source>
        <dbReference type="ARBA" id="ARBA00007063"/>
    </source>
</evidence>
<keyword evidence="6 12" id="KW-0812">Transmembrane</keyword>
<evidence type="ECO:0000256" key="10">
    <source>
        <dbReference type="ARBA" id="ARBA00044721"/>
    </source>
</evidence>
<dbReference type="OrthoDB" id="19039at2759"/>
<feature type="transmembrane region" description="Helical" evidence="12">
    <location>
        <begin position="297"/>
        <end position="314"/>
    </location>
</feature>
<protein>
    <recommendedName>
        <fullName evidence="12">Mannosyltransferase</fullName>
        <ecNumber evidence="12">2.4.1.-</ecNumber>
    </recommendedName>
</protein>
<dbReference type="STRING" id="1202772.A0A1V9YZ50"/>
<accession>A0A1V9YZ50</accession>
<dbReference type="PANTHER" id="PTHR22760:SF1">
    <property type="entry name" value="DOL-P-MAN:MAN(7)GLCNAC(2)-PP-DOL ALPHA-1,6-MANNOSYLTRANSFERASE"/>
    <property type="match status" value="1"/>
</dbReference>
<comment type="pathway">
    <text evidence="2">Protein modification; protein glycosylation.</text>
</comment>
<gene>
    <name evidence="13" type="ORF">ACHHYP_05028</name>
</gene>
<evidence type="ECO:0000256" key="7">
    <source>
        <dbReference type="ARBA" id="ARBA00022824"/>
    </source>
</evidence>
<proteinExistence type="inferred from homology"/>
<evidence type="ECO:0000256" key="11">
    <source>
        <dbReference type="ARBA" id="ARBA00048899"/>
    </source>
</evidence>
<keyword evidence="4 12" id="KW-0328">Glycosyltransferase</keyword>
<dbReference type="PANTHER" id="PTHR22760">
    <property type="entry name" value="GLYCOSYLTRANSFERASE"/>
    <property type="match status" value="1"/>
</dbReference>
<evidence type="ECO:0000256" key="4">
    <source>
        <dbReference type="ARBA" id="ARBA00022676"/>
    </source>
</evidence>
<keyword evidence="7 12" id="KW-0256">Endoplasmic reticulum</keyword>